<name>A0ABW0W7B3_9BACL</name>
<dbReference type="RefSeq" id="WP_379191636.1">
    <property type="nucleotide sequence ID" value="NZ_JBHSOW010000110.1"/>
</dbReference>
<comment type="caution">
    <text evidence="1">The sequence shown here is derived from an EMBL/GenBank/DDBJ whole genome shotgun (WGS) entry which is preliminary data.</text>
</comment>
<dbReference type="Proteomes" id="UP001596047">
    <property type="component" value="Unassembled WGS sequence"/>
</dbReference>
<organism evidence="1 2">
    <name type="scientific">Paenibacillus solisilvae</name>
    <dbReference type="NCBI Taxonomy" id="2486751"/>
    <lineage>
        <taxon>Bacteria</taxon>
        <taxon>Bacillati</taxon>
        <taxon>Bacillota</taxon>
        <taxon>Bacilli</taxon>
        <taxon>Bacillales</taxon>
        <taxon>Paenibacillaceae</taxon>
        <taxon>Paenibacillus</taxon>
    </lineage>
</organism>
<protein>
    <recommendedName>
        <fullName evidence="3">DUF429 domain-containing protein</fullName>
    </recommendedName>
</protein>
<accession>A0ABW0W7B3</accession>
<evidence type="ECO:0008006" key="3">
    <source>
        <dbReference type="Google" id="ProtNLM"/>
    </source>
</evidence>
<reference evidence="2" key="1">
    <citation type="journal article" date="2019" name="Int. J. Syst. Evol. Microbiol.">
        <title>The Global Catalogue of Microorganisms (GCM) 10K type strain sequencing project: providing services to taxonomists for standard genome sequencing and annotation.</title>
        <authorList>
            <consortium name="The Broad Institute Genomics Platform"/>
            <consortium name="The Broad Institute Genome Sequencing Center for Infectious Disease"/>
            <person name="Wu L."/>
            <person name="Ma J."/>
        </authorList>
    </citation>
    <scope>NUCLEOTIDE SEQUENCE [LARGE SCALE GENOMIC DNA]</scope>
    <source>
        <strain evidence="2">CGMCC 1.3240</strain>
    </source>
</reference>
<sequence length="262" mass="29656">MFERYIGIDYSGKGLPRQKHTAIQIFESTAAEEPCRAWGRSSWSREGVHLYLAESLEAQRAGRQGAMIVGMDHGLSFPLSYFQDAARGKPVLRSYDEFLTHFDQHWGGVKELPVSAIQSPTLPYRNPTELRLTEKFTSSAKSVLNLNPTLISVAFSTHAGIPWLCELRRSFGDVLHVWPYDGLIPADNKSVIAEVYPSLLYSRYTYPEELVKRDEKDAYAVSQWLREQDAGGTLCHYMSLLTLTSQQRDEIVPLEGWILGVL</sequence>
<keyword evidence="2" id="KW-1185">Reference proteome</keyword>
<evidence type="ECO:0000313" key="2">
    <source>
        <dbReference type="Proteomes" id="UP001596047"/>
    </source>
</evidence>
<gene>
    <name evidence="1" type="ORF">ACFPYJ_28485</name>
</gene>
<proteinExistence type="predicted"/>
<dbReference type="EMBL" id="JBHSOW010000110">
    <property type="protein sequence ID" value="MFC5652974.1"/>
    <property type="molecule type" value="Genomic_DNA"/>
</dbReference>
<evidence type="ECO:0000313" key="1">
    <source>
        <dbReference type="EMBL" id="MFC5652974.1"/>
    </source>
</evidence>